<evidence type="ECO:0008006" key="4">
    <source>
        <dbReference type="Google" id="ProtNLM"/>
    </source>
</evidence>
<sequence>MMGSMPTEILSRIFEHLETPISLQYWEPVDGDTFPPSRDLVALSRVSHLFQTIARPLMYRTVALRSKKGVTDSSMDKFMNVLCADPSIGHNIQVLQVAPWLSKFGFENFAQKLCASPDKLDERQKRWLSMWMEAGDDDEFRGEVLAALVAAPRLQTLDYMEIGSLKGIAAYLSGRQDAEDDYFATALDGDSDSDMDDVDYFTTALDSDTDSDSNAPDEIGSKIASKDGDEDGESGDVPAGHQESQLLGPPSENPMSRLREVRVGFRCDGSILERVQKVEGVLLNPGLEILRLSAFRWTKYEVEAMKWKNDTSNITTLQLKNCLIDERGLANALRRCRRLRHLDIALAGDNNNHLDTLNLNEMGVALRRFGQSLESLDFDSTESGDYTMVGHIGPLSELSRLKSLKICPNDFGKFEENEVNEEELKREFKTSLPPTLQFIRIRPSRRKRTMPILLTLLTDEVFGGLQTVEVGGVVMFQDDTKALEVPGWSKSFRTDKVCSNGTHPVEFDNFFSVNFSRDVEVR</sequence>
<dbReference type="EMBL" id="CABFNO020001473">
    <property type="protein sequence ID" value="CAG9990578.1"/>
    <property type="molecule type" value="Genomic_DNA"/>
</dbReference>
<accession>A0A9N9Y203</accession>
<keyword evidence="3" id="KW-1185">Reference proteome</keyword>
<dbReference type="CDD" id="cd09917">
    <property type="entry name" value="F-box_SF"/>
    <property type="match status" value="1"/>
</dbReference>
<dbReference type="InterPro" id="IPR032675">
    <property type="entry name" value="LRR_dom_sf"/>
</dbReference>
<protein>
    <recommendedName>
        <fullName evidence="4">F-box domain-containing protein</fullName>
    </recommendedName>
</protein>
<evidence type="ECO:0000313" key="3">
    <source>
        <dbReference type="Proteomes" id="UP000754883"/>
    </source>
</evidence>
<evidence type="ECO:0000313" key="2">
    <source>
        <dbReference type="EMBL" id="CAG9990578.1"/>
    </source>
</evidence>
<comment type="caution">
    <text evidence="2">The sequence shown here is derived from an EMBL/GenBank/DDBJ whole genome shotgun (WGS) entry which is preliminary data.</text>
</comment>
<dbReference type="Proteomes" id="UP000754883">
    <property type="component" value="Unassembled WGS sequence"/>
</dbReference>
<dbReference type="AlphaFoldDB" id="A0A9N9Y203"/>
<evidence type="ECO:0000256" key="1">
    <source>
        <dbReference type="SAM" id="MobiDB-lite"/>
    </source>
</evidence>
<organism evidence="2 3">
    <name type="scientific">Clonostachys byssicola</name>
    <dbReference type="NCBI Taxonomy" id="160290"/>
    <lineage>
        <taxon>Eukaryota</taxon>
        <taxon>Fungi</taxon>
        <taxon>Dikarya</taxon>
        <taxon>Ascomycota</taxon>
        <taxon>Pezizomycotina</taxon>
        <taxon>Sordariomycetes</taxon>
        <taxon>Hypocreomycetidae</taxon>
        <taxon>Hypocreales</taxon>
        <taxon>Bionectriaceae</taxon>
        <taxon>Clonostachys</taxon>
    </lineage>
</organism>
<reference evidence="2" key="1">
    <citation type="submission" date="2021-10" db="EMBL/GenBank/DDBJ databases">
        <authorList>
            <person name="Piombo E."/>
        </authorList>
    </citation>
    <scope>NUCLEOTIDE SEQUENCE</scope>
</reference>
<name>A0A9N9Y203_9HYPO</name>
<proteinExistence type="predicted"/>
<gene>
    <name evidence="2" type="ORF">CBYS24578_00013882</name>
</gene>
<dbReference type="OrthoDB" id="4997509at2759"/>
<feature type="region of interest" description="Disordered" evidence="1">
    <location>
        <begin position="204"/>
        <end position="255"/>
    </location>
</feature>
<dbReference type="SUPFAM" id="SSF52047">
    <property type="entry name" value="RNI-like"/>
    <property type="match status" value="1"/>
</dbReference>
<dbReference type="Gene3D" id="3.80.10.10">
    <property type="entry name" value="Ribonuclease Inhibitor"/>
    <property type="match status" value="1"/>
</dbReference>